<reference evidence="1 2" key="1">
    <citation type="submission" date="2010-02" db="EMBL/GenBank/DDBJ databases">
        <authorList>
            <person name="Weinstock G."/>
            <person name="Sodergren E."/>
            <person name="Clifton S."/>
            <person name="Fulton L."/>
            <person name="Fulton B."/>
            <person name="Courtney L."/>
            <person name="Fronick C."/>
            <person name="Harrison M."/>
            <person name="Strong C."/>
            <person name="Farmer C."/>
            <person name="Delahaunty K."/>
            <person name="Markovic C."/>
            <person name="Hall O."/>
            <person name="Minx P."/>
            <person name="Tomlinson C."/>
            <person name="Mitreva M."/>
            <person name="Nelson J."/>
            <person name="Hou S."/>
            <person name="Wollam A."/>
            <person name="Pepin K.H."/>
            <person name="Johnson M."/>
            <person name="Bhonagiri V."/>
            <person name="Zhang X."/>
            <person name="Suruliraj S."/>
            <person name="Warren W."/>
            <person name="Chinwalla A."/>
            <person name="Mardis E.R."/>
            <person name="Wilson R.K."/>
        </authorList>
    </citation>
    <scope>NUCLEOTIDE SEQUENCE [LARGE SCALE GENOMIC DNA]</scope>
    <source>
        <strain evidence="1 2">ATCC 29315</strain>
    </source>
</reference>
<protein>
    <submittedName>
        <fullName evidence="1">Uncharacterized protein</fullName>
    </submittedName>
</protein>
<comment type="caution">
    <text evidence="1">The sequence shown here is derived from an EMBL/GenBank/DDBJ whole genome shotgun (WGS) entry which is preliminary data.</text>
</comment>
<dbReference type="EMBL" id="ADBF01000022">
    <property type="protein sequence ID" value="EFE50353.1"/>
    <property type="molecule type" value="Genomic_DNA"/>
</dbReference>
<dbReference type="Proteomes" id="UP000005536">
    <property type="component" value="Unassembled WGS sequence"/>
</dbReference>
<dbReference type="RefSeq" id="WP_003770848.1">
    <property type="nucleotide sequence ID" value="NZ_CP007726.1"/>
</dbReference>
<proteinExistence type="predicted"/>
<gene>
    <name evidence="1" type="ORF">NEIELOOT_00850</name>
</gene>
<sequence length="91" mass="10314">MGPVANKPTNKRYYANQYSRRANSGNFYGKPRNAVFNLKWKMQPSDKIRPSENPFPQFSDGLQALMVNSDKPHIVISSRKSASSFPPPARE</sequence>
<organism evidence="1 2">
    <name type="scientific">Neisseria elongata subsp. glycolytica ATCC 29315</name>
    <dbReference type="NCBI Taxonomy" id="546263"/>
    <lineage>
        <taxon>Bacteria</taxon>
        <taxon>Pseudomonadati</taxon>
        <taxon>Pseudomonadota</taxon>
        <taxon>Betaproteobacteria</taxon>
        <taxon>Neisseriales</taxon>
        <taxon>Neisseriaceae</taxon>
        <taxon>Neisseria</taxon>
    </lineage>
</organism>
<evidence type="ECO:0000313" key="1">
    <source>
        <dbReference type="EMBL" id="EFE50353.1"/>
    </source>
</evidence>
<dbReference type="AlphaFoldDB" id="D4DP65"/>
<evidence type="ECO:0000313" key="2">
    <source>
        <dbReference type="Proteomes" id="UP000005536"/>
    </source>
</evidence>
<name>D4DP65_NEIEG</name>
<accession>D4DP65</accession>